<accession>A0A7W6RAY1</accession>
<comment type="caution">
    <text evidence="2">The sequence shown here is derived from an EMBL/GenBank/DDBJ whole genome shotgun (WGS) entry which is preliminary data.</text>
</comment>
<dbReference type="RefSeq" id="WP_184042817.1">
    <property type="nucleotide sequence ID" value="NZ_JACIGK010000004.1"/>
</dbReference>
<dbReference type="Proteomes" id="UP000554286">
    <property type="component" value="Unassembled WGS sequence"/>
</dbReference>
<keyword evidence="3" id="KW-1185">Reference proteome</keyword>
<reference evidence="2 3" key="1">
    <citation type="submission" date="2020-08" db="EMBL/GenBank/DDBJ databases">
        <title>Genome sequencing of Purple Non-Sulfur Bacteria from various extreme environments.</title>
        <authorList>
            <person name="Mayer M."/>
        </authorList>
    </citation>
    <scope>NUCLEOTIDE SEQUENCE [LARGE SCALE GENOMIC DNA]</scope>
    <source>
        <strain evidence="2 3">JA131</strain>
    </source>
</reference>
<evidence type="ECO:0000256" key="1">
    <source>
        <dbReference type="SAM" id="Coils"/>
    </source>
</evidence>
<name>A0A7W6RAY1_9PROT</name>
<feature type="coiled-coil region" evidence="1">
    <location>
        <begin position="1531"/>
        <end position="1558"/>
    </location>
</feature>
<keyword evidence="1" id="KW-0175">Coiled coil</keyword>
<evidence type="ECO:0000313" key="3">
    <source>
        <dbReference type="Proteomes" id="UP000554286"/>
    </source>
</evidence>
<dbReference type="EMBL" id="JACIGK010000004">
    <property type="protein sequence ID" value="MBB4265195.1"/>
    <property type="molecule type" value="Genomic_DNA"/>
</dbReference>
<sequence length="1589" mass="166745">MVEDISLQVTLTADLARYTRAIEDAARLTERVTDRIERAITRASASFRRLEAAATPLSRATTQAEAQVIRADAALTRYQTTATRAQESIVAATQAQTAFAREVARTESGVMTSQTVLRGRATAHALVMPPSDAVVRPEEADVHMLSVSAPIVPLLSKGAKLLIEVVVGAVISEVLGDWLDARRKQELEQAERDVVETLTVARSAMLAVADGTGSSDQPWVINAQNVIQDELEYQTETLEKKRISLAEEIYFQANHIKQKGEANDLMQYFHIDEKYKDNFNSEYYFDLHEQIKNLSEKMEDMNHSSVEVIEDIKNLVEANPDVFGQWFDSQSDTAREVVGHQHLVDLLTSGQNVLRGAGTEDDFKALGIAAAVDSDTLAAVTETATAQTKAVAGAADAQKNLADQLDAAAVSGTAQIETLGAAADATSAQAKAVMVLADSTTAQTEAATGAVTSGKALVETTNAAAAASRAEVETIDAVTVAGRDQIAVIENLVTARDEHVASIRAEAQAELDRLTDAPGRIEEETAAILAGGDALARLTREREIARAVQEHETAVYTAAIEARLSEAEAMESARSSANTYAEALRTQDAAQGLRTYLDEVERVAGESADTLAGVLMTGMTEGWDVGVDSLEAIIAGFLRDTQQRLLAEPLTVLMDYVVGSMPSLFGVPQATAGNVPAGYQPAVGPDGKTVLVPSGQQAPSGFDLSSISLPMTGDTFGMLPSWVNKPLFTIGGDGGFVWGSSSSMYTPGVTGAPSPGPASLGGVSTSGGGVPISGGQLFGAGMYGISGGLGIANGQYFSGAANLAAGAMMLIPGAQPFAPFVALGGSILEGVFGSIFAPTRPHPSGGGHITVNPDGTVSTGNYFGKHTDLAAQQAAVDPFGAFVQQIMDLTDARLSGALDMAISADDGEFRLTTSHTRVPQDLQPYVSSVKDGQFIDFTTMEAAQSLYLRHLGGALEDMPDASRVLQDVTPENIETVLPDLSFVMEFDQAIEAMTAGVVSFSETARGQMVAGLKQSQESIEEFLDSTTRLMPERMAEADAAVKQSALMLVGLADAATTVAPEIQAFIGQTEGLRDQFSAVMGAAGWTDESIGAAGFASLAEAETEAVRRSLEGWLETVALTHDGADALAEAFGDIPNILKMLADEVEQSRADLERTYEQRYARATGTPYLNLSGVADQYAAALEEAAGVGLDAAVVTRTYTAEIAALVDEMSAADITALIDQYQGVDVVVDGLHQALVAVARADVLAAYEAERSALEDLEETMRGYVDSLRSFRLSLMTDPGLSPLTATQRLTEAQVQYQDVLARAKLGDTDAMAALESLSRTYLEAANEVYSTASAQYVSVFDEVISSTQAVESVAERHARIAAEQLATAEDQLVALGLINDNVVSGTQTLTEALAALEAAVSAAAAAGGAGGGTGGGSQGGGASGGGGLDFSQGNFLSRAEAYLANNADVNAAIANGMYDHLTSSREEAALLHWRDFGQHEGRAFAAGGLAPPGWALVGEEGPELVDFHAPARVYTAEQTRAALGGVVDLSGLTAELRALRQENAVLQRQVLRLLAASGETQAATTARVARAAEATATALREQGARVA</sequence>
<protein>
    <submittedName>
        <fullName evidence="2">Uncharacterized protein</fullName>
    </submittedName>
</protein>
<proteinExistence type="predicted"/>
<evidence type="ECO:0000313" key="2">
    <source>
        <dbReference type="EMBL" id="MBB4265195.1"/>
    </source>
</evidence>
<gene>
    <name evidence="2" type="ORF">GGD89_000810</name>
</gene>
<organism evidence="2 3">
    <name type="scientific">Roseospira visakhapatnamensis</name>
    <dbReference type="NCBI Taxonomy" id="390880"/>
    <lineage>
        <taxon>Bacteria</taxon>
        <taxon>Pseudomonadati</taxon>
        <taxon>Pseudomonadota</taxon>
        <taxon>Alphaproteobacteria</taxon>
        <taxon>Rhodospirillales</taxon>
        <taxon>Rhodospirillaceae</taxon>
        <taxon>Roseospira</taxon>
    </lineage>
</organism>